<sequence>MSFLIANHRYRQPLSYLAACGQPIIAVFLLIFCPALLASASPPARDHAMVGLNRDQISALVTQEIEVASRHWQQYGFEVKAALLPGISTAAPCQGLDIKPAHPQPWWGRLMLKLTCVSPINAAQKGWFGFAPVEVQVWGPVFITKRPLPRGKPVNLDDFEAVMQNLVPIFPFPPSLRQLENNVSLPPGYVSLSRLQSSTRPPQVLSLALMAGQVLRSEAIKSAPTVSQGDMVALRVRHAQFEMNTSATALMDGGIGDVIRVKTEQGKVLNATLIDQKLAEVLNN</sequence>
<evidence type="ECO:0000313" key="3">
    <source>
        <dbReference type="EMBL" id="RCS58202.1"/>
    </source>
</evidence>
<dbReference type="RefSeq" id="WP_114402286.1">
    <property type="nucleotide sequence ID" value="NZ_QPGB01000002.1"/>
</dbReference>
<feature type="domain" description="Flagella basal body P-ring formation protein FlgA SAF" evidence="2">
    <location>
        <begin position="203"/>
        <end position="281"/>
    </location>
</feature>
<name>A0A368L450_9BURK</name>
<dbReference type="InterPro" id="IPR017585">
    <property type="entry name" value="SAF_FlgA"/>
</dbReference>
<accession>A0A368L450</accession>
<keyword evidence="1" id="KW-1133">Transmembrane helix</keyword>
<dbReference type="EMBL" id="QPGB01000002">
    <property type="protein sequence ID" value="RCS58202.1"/>
    <property type="molecule type" value="Genomic_DNA"/>
</dbReference>
<organism evidence="3 4">
    <name type="scientific">Parvibium lacunae</name>
    <dbReference type="NCBI Taxonomy" id="1888893"/>
    <lineage>
        <taxon>Bacteria</taxon>
        <taxon>Pseudomonadati</taxon>
        <taxon>Pseudomonadota</taxon>
        <taxon>Betaproteobacteria</taxon>
        <taxon>Burkholderiales</taxon>
        <taxon>Alcaligenaceae</taxon>
        <taxon>Parvibium</taxon>
    </lineage>
</organism>
<keyword evidence="4" id="KW-1185">Reference proteome</keyword>
<protein>
    <submittedName>
        <fullName evidence="3">Flagella basal body P-ring formation protein FlgA</fullName>
    </submittedName>
</protein>
<dbReference type="Proteomes" id="UP000252357">
    <property type="component" value="Unassembled WGS sequence"/>
</dbReference>
<proteinExistence type="predicted"/>
<reference evidence="3 4" key="1">
    <citation type="journal article" date="2018" name="Int. J. Syst. Evol. Microbiol.">
        <title>Parvibium lacunae gen. nov., sp. nov., a new member of the family Alcaligenaceae isolated from a freshwater pond.</title>
        <authorList>
            <person name="Chen W.M."/>
            <person name="Xie P.B."/>
            <person name="Hsu M.Y."/>
            <person name="Sheu S.Y."/>
        </authorList>
    </citation>
    <scope>NUCLEOTIDE SEQUENCE [LARGE SCALE GENOMIC DNA]</scope>
    <source>
        <strain evidence="3 4">KMB9</strain>
    </source>
</reference>
<dbReference type="PANTHER" id="PTHR36307:SF1">
    <property type="entry name" value="FLAGELLA BASAL BODY P-RING FORMATION PROTEIN FLGA"/>
    <property type="match status" value="1"/>
</dbReference>
<evidence type="ECO:0000313" key="4">
    <source>
        <dbReference type="Proteomes" id="UP000252357"/>
    </source>
</evidence>
<keyword evidence="1" id="KW-0812">Transmembrane</keyword>
<dbReference type="Pfam" id="PF13144">
    <property type="entry name" value="ChapFlgA"/>
    <property type="match status" value="1"/>
</dbReference>
<keyword evidence="3" id="KW-0966">Cell projection</keyword>
<keyword evidence="3" id="KW-0969">Cilium</keyword>
<keyword evidence="1" id="KW-0472">Membrane</keyword>
<dbReference type="InterPro" id="IPR039246">
    <property type="entry name" value="Flagellar_FlgA"/>
</dbReference>
<dbReference type="OrthoDB" id="8561436at2"/>
<evidence type="ECO:0000259" key="2">
    <source>
        <dbReference type="Pfam" id="PF13144"/>
    </source>
</evidence>
<dbReference type="Gene3D" id="2.30.30.760">
    <property type="match status" value="1"/>
</dbReference>
<evidence type="ECO:0000256" key="1">
    <source>
        <dbReference type="SAM" id="Phobius"/>
    </source>
</evidence>
<comment type="caution">
    <text evidence="3">The sequence shown here is derived from an EMBL/GenBank/DDBJ whole genome shotgun (WGS) entry which is preliminary data.</text>
</comment>
<keyword evidence="3" id="KW-0282">Flagellum</keyword>
<gene>
    <name evidence="3" type="primary">flgA</name>
    <name evidence="3" type="ORF">DU000_05090</name>
</gene>
<dbReference type="AlphaFoldDB" id="A0A368L450"/>
<dbReference type="GO" id="GO:0044780">
    <property type="term" value="P:bacterial-type flagellum assembly"/>
    <property type="evidence" value="ECO:0007669"/>
    <property type="project" value="InterPro"/>
</dbReference>
<feature type="transmembrane region" description="Helical" evidence="1">
    <location>
        <begin position="14"/>
        <end position="37"/>
    </location>
</feature>
<dbReference type="NCBIfam" id="TIGR03170">
    <property type="entry name" value="flgA_cterm"/>
    <property type="match status" value="1"/>
</dbReference>
<dbReference type="PANTHER" id="PTHR36307">
    <property type="entry name" value="FLAGELLA BASAL BODY P-RING FORMATION PROTEIN FLGA"/>
    <property type="match status" value="1"/>
</dbReference>